<dbReference type="InterPro" id="IPR001525">
    <property type="entry name" value="C5_MeTfrase"/>
</dbReference>
<comment type="caution">
    <text evidence="5">The sequence shown here is derived from an EMBL/GenBank/DDBJ whole genome shotgun (WGS) entry which is preliminary data.</text>
</comment>
<dbReference type="Proteomes" id="UP000320333">
    <property type="component" value="Unassembled WGS sequence"/>
</dbReference>
<evidence type="ECO:0000256" key="4">
    <source>
        <dbReference type="PROSITE-ProRule" id="PRU01016"/>
    </source>
</evidence>
<accession>A0A507ER03</accession>
<keyword evidence="6" id="KW-1185">Reference proteome</keyword>
<comment type="similarity">
    <text evidence="4">Belongs to the class I-like SAM-binding methyltransferase superfamily. C5-methyltransferase family.</text>
</comment>
<evidence type="ECO:0000313" key="6">
    <source>
        <dbReference type="Proteomes" id="UP000320333"/>
    </source>
</evidence>
<evidence type="ECO:0000256" key="1">
    <source>
        <dbReference type="ARBA" id="ARBA00022603"/>
    </source>
</evidence>
<dbReference type="STRING" id="246404.A0A507ER03"/>
<keyword evidence="2 4" id="KW-0808">Transferase</keyword>
<organism evidence="5 6">
    <name type="scientific">Chytriomyces confervae</name>
    <dbReference type="NCBI Taxonomy" id="246404"/>
    <lineage>
        <taxon>Eukaryota</taxon>
        <taxon>Fungi</taxon>
        <taxon>Fungi incertae sedis</taxon>
        <taxon>Chytridiomycota</taxon>
        <taxon>Chytridiomycota incertae sedis</taxon>
        <taxon>Chytridiomycetes</taxon>
        <taxon>Chytridiales</taxon>
        <taxon>Chytriomycetaceae</taxon>
        <taxon>Chytriomyces</taxon>
    </lineage>
</organism>
<feature type="active site" evidence="4">
    <location>
        <position position="93"/>
    </location>
</feature>
<name>A0A507ER03_9FUNG</name>
<dbReference type="GO" id="GO:0005634">
    <property type="term" value="C:nucleus"/>
    <property type="evidence" value="ECO:0007669"/>
    <property type="project" value="TreeGrafter"/>
</dbReference>
<dbReference type="PROSITE" id="PS51679">
    <property type="entry name" value="SAM_MT_C5"/>
    <property type="match status" value="1"/>
</dbReference>
<reference evidence="5 6" key="1">
    <citation type="journal article" date="2019" name="Sci. Rep.">
        <title>Comparative genomics of chytrid fungi reveal insights into the obligate biotrophic and pathogenic lifestyle of Synchytrium endobioticum.</title>
        <authorList>
            <person name="van de Vossenberg B.T.L.H."/>
            <person name="Warris S."/>
            <person name="Nguyen H.D.T."/>
            <person name="van Gent-Pelzer M.P.E."/>
            <person name="Joly D.L."/>
            <person name="van de Geest H.C."/>
            <person name="Bonants P.J.M."/>
            <person name="Smith D.S."/>
            <person name="Levesque C.A."/>
            <person name="van der Lee T.A.J."/>
        </authorList>
    </citation>
    <scope>NUCLEOTIDE SEQUENCE [LARGE SCALE GENOMIC DNA]</scope>
    <source>
        <strain evidence="5 6">CBS 675.73</strain>
    </source>
</reference>
<dbReference type="EMBL" id="QEAP01000474">
    <property type="protein sequence ID" value="TPX65706.1"/>
    <property type="molecule type" value="Genomic_DNA"/>
</dbReference>
<dbReference type="SUPFAM" id="SSF53335">
    <property type="entry name" value="S-adenosyl-L-methionine-dependent methyltransferases"/>
    <property type="match status" value="1"/>
</dbReference>
<keyword evidence="3 4" id="KW-0949">S-adenosyl-L-methionine</keyword>
<gene>
    <name evidence="5" type="ORF">CcCBS67573_g08035</name>
</gene>
<sequence>MPAIRALEFFCGIGGLHYGLLLSQSSSNPESNEPAVAREDACTVVEAYDINHVTNAIYTHNFGVRPEQKAIEKLTVKELDAFKANLWLLSPPCQPFTRGGKRLDDQDPRSKGLLHLISLIPKLSHPPTHLLLENVVNFETSQSRNKLVSMLTRENYEFEEWILSPLQFGIPNDRKRYYLTARKKVTDDESGDASVKLSDSAPVDDKSVETATDELITVPLNLKMEWPHPVKPLDVLSSYLDSHLNGQIGGSTPHMPASTLIGSETTDSLNSNSKRKNEATDVDALKIPEAFVKKRKFISDGYVVGPSDKKSACFTKAYGHHGIGAGSFLQTKGFDVPKNLDDPSAAVETYGLRFFSPMEVARLHGFPVKESQAGSEPVGKKEKGKEFTFPAESTLIQRYRVLGNSLNVVVVAGLLKYAVFGGK</sequence>
<evidence type="ECO:0000313" key="5">
    <source>
        <dbReference type="EMBL" id="TPX65706.1"/>
    </source>
</evidence>
<protein>
    <submittedName>
        <fullName evidence="5">DNA (Cytosine-5-)-methyltransferase</fullName>
    </submittedName>
</protein>
<dbReference type="InterPro" id="IPR029063">
    <property type="entry name" value="SAM-dependent_MTases_sf"/>
</dbReference>
<evidence type="ECO:0000256" key="2">
    <source>
        <dbReference type="ARBA" id="ARBA00022679"/>
    </source>
</evidence>
<dbReference type="PANTHER" id="PTHR46098:SF1">
    <property type="entry name" value="TRNA (CYTOSINE(38)-C(5))-METHYLTRANSFERASE"/>
    <property type="match status" value="1"/>
</dbReference>
<dbReference type="PANTHER" id="PTHR46098">
    <property type="entry name" value="TRNA (CYTOSINE(38)-C(5))-METHYLTRANSFERASE"/>
    <property type="match status" value="1"/>
</dbReference>
<keyword evidence="1 4" id="KW-0489">Methyltransferase</keyword>
<dbReference type="OrthoDB" id="414133at2759"/>
<dbReference type="Pfam" id="PF00145">
    <property type="entry name" value="DNA_methylase"/>
    <property type="match status" value="1"/>
</dbReference>
<dbReference type="InterPro" id="IPR050750">
    <property type="entry name" value="C5-MTase"/>
</dbReference>
<dbReference type="PRINTS" id="PR00105">
    <property type="entry name" value="C5METTRFRASE"/>
</dbReference>
<evidence type="ECO:0000256" key="3">
    <source>
        <dbReference type="ARBA" id="ARBA00022691"/>
    </source>
</evidence>
<dbReference type="Gene3D" id="3.40.50.150">
    <property type="entry name" value="Vaccinia Virus protein VP39"/>
    <property type="match status" value="1"/>
</dbReference>
<dbReference type="AlphaFoldDB" id="A0A507ER03"/>
<dbReference type="GO" id="GO:0008168">
    <property type="term" value="F:methyltransferase activity"/>
    <property type="evidence" value="ECO:0007669"/>
    <property type="project" value="UniProtKB-KW"/>
</dbReference>
<dbReference type="GO" id="GO:0032259">
    <property type="term" value="P:methylation"/>
    <property type="evidence" value="ECO:0007669"/>
    <property type="project" value="UniProtKB-KW"/>
</dbReference>
<proteinExistence type="inferred from homology"/>
<dbReference type="Gene3D" id="3.90.120.10">
    <property type="entry name" value="DNA Methylase, subunit A, domain 2"/>
    <property type="match status" value="1"/>
</dbReference>